<dbReference type="AlphaFoldDB" id="A0A0N5BNZ8"/>
<accession>A0A0N5BNZ8</accession>
<name>A0A0N5BNZ8_STREA</name>
<dbReference type="SUPFAM" id="SSF52540">
    <property type="entry name" value="P-loop containing nucleoside triphosphate hydrolases"/>
    <property type="match status" value="1"/>
</dbReference>
<dbReference type="InterPro" id="IPR027417">
    <property type="entry name" value="P-loop_NTPase"/>
</dbReference>
<dbReference type="WBParaSite" id="SPAL_0000762800.1">
    <property type="protein sequence ID" value="SPAL_0000762800.1"/>
    <property type="gene ID" value="SPAL_0000762800"/>
</dbReference>
<dbReference type="Gene3D" id="3.40.50.300">
    <property type="entry name" value="P-loop containing nucleotide triphosphate hydrolases"/>
    <property type="match status" value="1"/>
</dbReference>
<evidence type="ECO:0000313" key="1">
    <source>
        <dbReference type="Proteomes" id="UP000046392"/>
    </source>
</evidence>
<dbReference type="Proteomes" id="UP000046392">
    <property type="component" value="Unplaced"/>
</dbReference>
<keyword evidence="1" id="KW-1185">Reference proteome</keyword>
<organism evidence="1 2">
    <name type="scientific">Strongyloides papillosus</name>
    <name type="common">Intestinal threadworm</name>
    <dbReference type="NCBI Taxonomy" id="174720"/>
    <lineage>
        <taxon>Eukaryota</taxon>
        <taxon>Metazoa</taxon>
        <taxon>Ecdysozoa</taxon>
        <taxon>Nematoda</taxon>
        <taxon>Chromadorea</taxon>
        <taxon>Rhabditida</taxon>
        <taxon>Tylenchina</taxon>
        <taxon>Panagrolaimomorpha</taxon>
        <taxon>Strongyloidoidea</taxon>
        <taxon>Strongyloididae</taxon>
        <taxon>Strongyloides</taxon>
    </lineage>
</organism>
<proteinExistence type="predicted"/>
<protein>
    <submittedName>
        <fullName evidence="2">AAA_11 domain-containing protein</fullName>
    </submittedName>
</protein>
<sequence length="161" mass="18304">MGRKEITFEFERFPDYPGDEEELKNLLRGIHAVVCRLDPGRGIHFNSFSELCTFFKPLWETDLGMTLRSLLVDAYSHGNIFYKDCSHNTNNWISLALKLNKEQKNVLNMVEKGQPISFVQSPPGTGKTTTAISIAFNNPKYTYLIISESNRGTDAVNPREV</sequence>
<evidence type="ECO:0000313" key="2">
    <source>
        <dbReference type="WBParaSite" id="SPAL_0000762800.1"/>
    </source>
</evidence>
<reference evidence="2" key="1">
    <citation type="submission" date="2017-02" db="UniProtKB">
        <authorList>
            <consortium name="WormBaseParasite"/>
        </authorList>
    </citation>
    <scope>IDENTIFICATION</scope>
</reference>